<reference evidence="4 5" key="1">
    <citation type="submission" date="2016-04" db="EMBL/GenBank/DDBJ databases">
        <authorList>
            <person name="Regsiter A."/>
            <person name="William W."/>
        </authorList>
    </citation>
    <scope>NUCLEOTIDE SEQUENCE [LARGE SCALE GENOMIC DNA]</scope>
    <source>
        <strain evidence="4 5">92</strain>
    </source>
</reference>
<dbReference type="EMBL" id="RCYA01000005">
    <property type="protein sequence ID" value="RYT43041.1"/>
    <property type="molecule type" value="Genomic_DNA"/>
</dbReference>
<accession>A0AAW9M0U6</accession>
<name>A0AAW9M0U6_CITAM</name>
<sequence>MFRQWIAGAAFFTLVSGYSWAEVAQPGDCVLKDAFSKQYHGVLKLNSVTLKNLDSTGNQATWSAEGDVSSSDDLYTGIGMAADYYFVERTWIKDRPVKFSAMLTSTGTPASGWRVNFYSFQAAASNEGRVITDIKTNDKYLIVNGDDFNYRFSQIDASYIAQKKSIAHLEEQIKTLDKQIAVAQQKADDYWGKASDGKKLTREEAFHKMFKVRDDFVKANDSSAFAEKYAKEVYQPALDACHKKSDNCYETPIQQKRDFDIQEQRRQVFLKSQELSRKALADWIAYEKGQYPLNIAASKLRMQQTDLHIKIDDINEGYDRWKKETDELRRHGVLR</sequence>
<dbReference type="Proteomes" id="UP000292985">
    <property type="component" value="Unassembled WGS sequence"/>
</dbReference>
<feature type="coiled-coil region" evidence="1">
    <location>
        <begin position="159"/>
        <end position="186"/>
    </location>
</feature>
<keyword evidence="1" id="KW-0175">Coiled coil</keyword>
<dbReference type="InterPro" id="IPR009592">
    <property type="entry name" value="DUF1202"/>
</dbReference>
<evidence type="ECO:0000256" key="2">
    <source>
        <dbReference type="SAM" id="SignalP"/>
    </source>
</evidence>
<protein>
    <submittedName>
        <fullName evidence="3">DUF1202 family protein</fullName>
    </submittedName>
</protein>
<gene>
    <name evidence="4" type="primary">yggM</name>
    <name evidence="4" type="ORF">CITRO92_2062</name>
    <name evidence="3" type="ORF">EAJ18_14130</name>
</gene>
<dbReference type="Pfam" id="PF06717">
    <property type="entry name" value="DUF1202"/>
    <property type="match status" value="1"/>
</dbReference>
<dbReference type="Proteomes" id="UP000245995">
    <property type="component" value="Chromosome CITRO92"/>
</dbReference>
<dbReference type="RefSeq" id="WP_109739853.1">
    <property type="nucleotide sequence ID" value="NZ_CABVLR010000007.1"/>
</dbReference>
<evidence type="ECO:0000313" key="6">
    <source>
        <dbReference type="Proteomes" id="UP000292985"/>
    </source>
</evidence>
<feature type="signal peptide" evidence="2">
    <location>
        <begin position="1"/>
        <end position="21"/>
    </location>
</feature>
<organism evidence="4 5">
    <name type="scientific">Citrobacter amalonaticus</name>
    <dbReference type="NCBI Taxonomy" id="35703"/>
    <lineage>
        <taxon>Bacteria</taxon>
        <taxon>Pseudomonadati</taxon>
        <taxon>Pseudomonadota</taxon>
        <taxon>Gammaproteobacteria</taxon>
        <taxon>Enterobacterales</taxon>
        <taxon>Enterobacteriaceae</taxon>
        <taxon>Citrobacter</taxon>
    </lineage>
</organism>
<keyword evidence="2" id="KW-0732">Signal</keyword>
<feature type="chain" id="PRO_5043297671" evidence="2">
    <location>
        <begin position="22"/>
        <end position="335"/>
    </location>
</feature>
<evidence type="ECO:0000313" key="4">
    <source>
        <dbReference type="EMBL" id="SAZ41362.1"/>
    </source>
</evidence>
<evidence type="ECO:0000313" key="3">
    <source>
        <dbReference type="EMBL" id="RYT43041.1"/>
    </source>
</evidence>
<evidence type="ECO:0000313" key="5">
    <source>
        <dbReference type="Proteomes" id="UP000245995"/>
    </source>
</evidence>
<dbReference type="AlphaFoldDB" id="A0AAW9M0U6"/>
<keyword evidence="6" id="KW-1185">Reference proteome</keyword>
<proteinExistence type="predicted"/>
<reference evidence="3 6" key="2">
    <citation type="journal article" date="2019" name="Science, e1252229">
        <title>Invertible promoters mediate bacterial phase variation, antibiotic resistance, and host adaptation in the gut.</title>
        <authorList>
            <person name="Jiang X."/>
            <person name="Hall A.B."/>
            <person name="Arthur T.D."/>
            <person name="Plichta D.R."/>
            <person name="Covington C.T."/>
            <person name="Poyet M."/>
            <person name="Crothers J."/>
            <person name="Moses P.L."/>
            <person name="Tolonen A.C."/>
            <person name="Vlamakis H."/>
            <person name="Alm E.J."/>
            <person name="Xavier R.J."/>
        </authorList>
    </citation>
    <scope>NUCLEOTIDE SEQUENCE [LARGE SCALE GENOMIC DNA]</scope>
    <source>
        <strain evidence="6">ca_0067</strain>
        <strain evidence="3">Ca_0067</strain>
    </source>
</reference>
<dbReference type="EMBL" id="LT556085">
    <property type="protein sequence ID" value="SAZ41362.1"/>
    <property type="molecule type" value="Genomic_DNA"/>
</dbReference>
<evidence type="ECO:0000256" key="1">
    <source>
        <dbReference type="SAM" id="Coils"/>
    </source>
</evidence>